<protein>
    <recommendedName>
        <fullName evidence="2">Amidohydrolase-related domain-containing protein</fullName>
    </recommendedName>
</protein>
<proteinExistence type="predicted"/>
<comment type="caution">
    <text evidence="1">The sequence shown here is derived from an EMBL/GenBank/DDBJ whole genome shotgun (WGS) entry which is preliminary data.</text>
</comment>
<organism evidence="1">
    <name type="scientific">marine sediment metagenome</name>
    <dbReference type="NCBI Taxonomy" id="412755"/>
    <lineage>
        <taxon>unclassified sequences</taxon>
        <taxon>metagenomes</taxon>
        <taxon>ecological metagenomes</taxon>
    </lineage>
</organism>
<gene>
    <name evidence="1" type="ORF">S12H4_49269</name>
</gene>
<reference evidence="1" key="1">
    <citation type="journal article" date="2014" name="Front. Microbiol.">
        <title>High frequency of phylogenetically diverse reductive dehalogenase-homologous genes in deep subseafloor sedimentary metagenomes.</title>
        <authorList>
            <person name="Kawai M."/>
            <person name="Futagami T."/>
            <person name="Toyoda A."/>
            <person name="Takaki Y."/>
            <person name="Nishi S."/>
            <person name="Hori S."/>
            <person name="Arai W."/>
            <person name="Tsubouchi T."/>
            <person name="Morono Y."/>
            <person name="Uchiyama I."/>
            <person name="Ito T."/>
            <person name="Fujiyama A."/>
            <person name="Inagaki F."/>
            <person name="Takami H."/>
        </authorList>
    </citation>
    <scope>NUCLEOTIDE SEQUENCE</scope>
    <source>
        <strain evidence="1">Expedition CK06-06</strain>
    </source>
</reference>
<evidence type="ECO:0008006" key="2">
    <source>
        <dbReference type="Google" id="ProtNLM"/>
    </source>
</evidence>
<name>X1VPB3_9ZZZZ</name>
<dbReference type="InterPro" id="IPR006311">
    <property type="entry name" value="TAT_signal"/>
</dbReference>
<sequence length="169" mass="18872">MKSWKMERRDFLRYAEAGAMGAALSTGKLSGGVQKTRSETAEYGEIMPEVRKYRKIDSHNHINKDTDLAKFIETADRLEIEWLAVSRPDGQKFVKPHEVRDLNDIILNGIYLASGTELTTVAISLMLNSLLIPIQDRCLISIKRIAKDTGIARSLAIFTSSIQEGSESS</sequence>
<dbReference type="EMBL" id="BARW01030892">
    <property type="protein sequence ID" value="GAJ10815.1"/>
    <property type="molecule type" value="Genomic_DNA"/>
</dbReference>
<accession>X1VPB3</accession>
<dbReference type="PROSITE" id="PS51318">
    <property type="entry name" value="TAT"/>
    <property type="match status" value="1"/>
</dbReference>
<evidence type="ECO:0000313" key="1">
    <source>
        <dbReference type="EMBL" id="GAJ10815.1"/>
    </source>
</evidence>
<dbReference type="AlphaFoldDB" id="X1VPB3"/>